<evidence type="ECO:0000256" key="14">
    <source>
        <dbReference type="ARBA" id="ARBA00025153"/>
    </source>
</evidence>
<evidence type="ECO:0000256" key="17">
    <source>
        <dbReference type="HAMAP-Rule" id="MF_01965"/>
    </source>
</evidence>
<comment type="similarity">
    <text evidence="4 19">In the C-terminal section; belongs to the NnrD/CARKD family.</text>
</comment>
<dbReference type="InterPro" id="IPR004443">
    <property type="entry name" value="YjeF_N_dom"/>
</dbReference>
<feature type="binding site" evidence="17">
    <location>
        <position position="440"/>
    </location>
    <ligand>
        <name>(6S)-NADPHX</name>
        <dbReference type="ChEBI" id="CHEBI:64076"/>
    </ligand>
</feature>
<keyword evidence="6 17" id="KW-0547">Nucleotide-binding</keyword>
<evidence type="ECO:0000256" key="8">
    <source>
        <dbReference type="ARBA" id="ARBA00022857"/>
    </source>
</evidence>
<evidence type="ECO:0000256" key="1">
    <source>
        <dbReference type="ARBA" id="ARBA00000013"/>
    </source>
</evidence>
<dbReference type="EC" id="5.1.99.6" evidence="19"/>
<proteinExistence type="inferred from homology"/>
<keyword evidence="11 18" id="KW-0413">Isomerase</keyword>
<feature type="binding site" evidence="18">
    <location>
        <position position="163"/>
    </location>
    <ligand>
        <name>K(+)</name>
        <dbReference type="ChEBI" id="CHEBI:29103"/>
    </ligand>
</feature>
<dbReference type="PROSITE" id="PS01050">
    <property type="entry name" value="YJEF_C_2"/>
    <property type="match status" value="1"/>
</dbReference>
<dbReference type="PIRSF" id="PIRSF017184">
    <property type="entry name" value="Nnr"/>
    <property type="match status" value="1"/>
</dbReference>
<dbReference type="PROSITE" id="PS51385">
    <property type="entry name" value="YJEF_N"/>
    <property type="match status" value="1"/>
</dbReference>
<dbReference type="Pfam" id="PF01256">
    <property type="entry name" value="Carb_kinase"/>
    <property type="match status" value="1"/>
</dbReference>
<dbReference type="NCBIfam" id="TIGR00196">
    <property type="entry name" value="yjeF_cterm"/>
    <property type="match status" value="1"/>
</dbReference>
<evidence type="ECO:0000256" key="9">
    <source>
        <dbReference type="ARBA" id="ARBA00022958"/>
    </source>
</evidence>
<evidence type="ECO:0000256" key="15">
    <source>
        <dbReference type="ARBA" id="ARBA00048238"/>
    </source>
</evidence>
<comment type="similarity">
    <text evidence="18">Belongs to the NnrE/AIBP family.</text>
</comment>
<keyword evidence="13" id="KW-0511">Multifunctional enzyme</keyword>
<dbReference type="Pfam" id="PF03853">
    <property type="entry name" value="YjeF_N"/>
    <property type="match status" value="1"/>
</dbReference>
<feature type="binding site" evidence="17">
    <location>
        <position position="375"/>
    </location>
    <ligand>
        <name>(6S)-NADPHX</name>
        <dbReference type="ChEBI" id="CHEBI:64076"/>
    </ligand>
</feature>
<evidence type="ECO:0000256" key="5">
    <source>
        <dbReference type="ARBA" id="ARBA00022723"/>
    </source>
</evidence>
<keyword evidence="5 18" id="KW-0479">Metal-binding</keyword>
<name>A0A2Z4GC70_9BACT</name>
<feature type="binding site" evidence="18">
    <location>
        <begin position="131"/>
        <end position="137"/>
    </location>
    <ligand>
        <name>(6S)-NADPHX</name>
        <dbReference type="ChEBI" id="CHEBI:64076"/>
    </ligand>
</feature>
<dbReference type="OrthoDB" id="9806925at2"/>
<dbReference type="GO" id="GO:0046496">
    <property type="term" value="P:nicotinamide nucleotide metabolic process"/>
    <property type="evidence" value="ECO:0007669"/>
    <property type="project" value="UniProtKB-UniRule"/>
</dbReference>
<evidence type="ECO:0000259" key="20">
    <source>
        <dbReference type="PROSITE" id="PS51383"/>
    </source>
</evidence>
<evidence type="ECO:0000256" key="10">
    <source>
        <dbReference type="ARBA" id="ARBA00023027"/>
    </source>
</evidence>
<evidence type="ECO:0000256" key="11">
    <source>
        <dbReference type="ARBA" id="ARBA00023235"/>
    </source>
</evidence>
<dbReference type="NCBIfam" id="TIGR00197">
    <property type="entry name" value="yjeF_nterm"/>
    <property type="match status" value="1"/>
</dbReference>
<dbReference type="HAMAP" id="MF_01965">
    <property type="entry name" value="NADHX_dehydratase"/>
    <property type="match status" value="1"/>
</dbReference>
<dbReference type="SUPFAM" id="SSF53613">
    <property type="entry name" value="Ribokinase-like"/>
    <property type="match status" value="1"/>
</dbReference>
<comment type="caution">
    <text evidence="18">Lacks conserved residue(s) required for the propagation of feature annotation.</text>
</comment>
<dbReference type="CDD" id="cd01171">
    <property type="entry name" value="YXKO-related"/>
    <property type="match status" value="1"/>
</dbReference>
<evidence type="ECO:0000313" key="23">
    <source>
        <dbReference type="Proteomes" id="UP000249873"/>
    </source>
</evidence>
<evidence type="ECO:0000256" key="7">
    <source>
        <dbReference type="ARBA" id="ARBA00022840"/>
    </source>
</evidence>
<evidence type="ECO:0000256" key="12">
    <source>
        <dbReference type="ARBA" id="ARBA00023239"/>
    </source>
</evidence>
<evidence type="ECO:0000259" key="21">
    <source>
        <dbReference type="PROSITE" id="PS51385"/>
    </source>
</evidence>
<dbReference type="InterPro" id="IPR030677">
    <property type="entry name" value="Nnr"/>
</dbReference>
<dbReference type="HAMAP" id="MF_01966">
    <property type="entry name" value="NADHX_epimerase"/>
    <property type="match status" value="1"/>
</dbReference>
<dbReference type="InterPro" id="IPR036652">
    <property type="entry name" value="YjeF_N_dom_sf"/>
</dbReference>
<comment type="catalytic activity">
    <reaction evidence="1 18 19">
        <text>(6R)-NADHX = (6S)-NADHX</text>
        <dbReference type="Rhea" id="RHEA:32215"/>
        <dbReference type="ChEBI" id="CHEBI:64074"/>
        <dbReference type="ChEBI" id="CHEBI:64075"/>
        <dbReference type="EC" id="5.1.99.6"/>
    </reaction>
</comment>
<accession>A0A2Z4GC70</accession>
<dbReference type="GO" id="GO:0052855">
    <property type="term" value="F:ADP-dependent NAD(P)H-hydrate dehydratase activity"/>
    <property type="evidence" value="ECO:0007669"/>
    <property type="project" value="UniProtKB-UniRule"/>
</dbReference>
<dbReference type="PROSITE" id="PS51383">
    <property type="entry name" value="YJEF_C_3"/>
    <property type="match status" value="1"/>
</dbReference>
<keyword evidence="10 17" id="KW-0520">NAD</keyword>
<dbReference type="InterPro" id="IPR017953">
    <property type="entry name" value="Carbohydrate_kinase_pred_CS"/>
</dbReference>
<dbReference type="KEGG" id="als:DJ013_11360"/>
<feature type="binding site" evidence="18">
    <location>
        <position position="160"/>
    </location>
    <ligand>
        <name>(6S)-NADPHX</name>
        <dbReference type="ChEBI" id="CHEBI:64076"/>
    </ligand>
</feature>
<feature type="binding site" evidence="18">
    <location>
        <position position="64"/>
    </location>
    <ligand>
        <name>K(+)</name>
        <dbReference type="ChEBI" id="CHEBI:29103"/>
    </ligand>
</feature>
<evidence type="ECO:0000256" key="18">
    <source>
        <dbReference type="HAMAP-Rule" id="MF_01966"/>
    </source>
</evidence>
<comment type="catalytic activity">
    <reaction evidence="16 17 19">
        <text>(6S)-NADPHX + ADP = AMP + phosphate + NADPH + H(+)</text>
        <dbReference type="Rhea" id="RHEA:32235"/>
        <dbReference type="ChEBI" id="CHEBI:15378"/>
        <dbReference type="ChEBI" id="CHEBI:43474"/>
        <dbReference type="ChEBI" id="CHEBI:57783"/>
        <dbReference type="ChEBI" id="CHEBI:64076"/>
        <dbReference type="ChEBI" id="CHEBI:456215"/>
        <dbReference type="ChEBI" id="CHEBI:456216"/>
        <dbReference type="EC" id="4.2.1.136"/>
    </reaction>
</comment>
<comment type="catalytic activity">
    <reaction evidence="2 18 19">
        <text>(6R)-NADPHX = (6S)-NADPHX</text>
        <dbReference type="Rhea" id="RHEA:32227"/>
        <dbReference type="ChEBI" id="CHEBI:64076"/>
        <dbReference type="ChEBI" id="CHEBI:64077"/>
        <dbReference type="EC" id="5.1.99.6"/>
    </reaction>
</comment>
<comment type="similarity">
    <text evidence="17">Belongs to the NnrD/CARKD family.</text>
</comment>
<feature type="binding site" evidence="17">
    <location>
        <position position="324"/>
    </location>
    <ligand>
        <name>(6S)-NADPHX</name>
        <dbReference type="ChEBI" id="CHEBI:64076"/>
    </ligand>
</feature>
<keyword evidence="8 17" id="KW-0521">NADP</keyword>
<feature type="domain" description="YjeF C-terminal" evidence="20">
    <location>
        <begin position="226"/>
        <end position="496"/>
    </location>
</feature>
<feature type="binding site" evidence="18">
    <location>
        <position position="127"/>
    </location>
    <ligand>
        <name>K(+)</name>
        <dbReference type="ChEBI" id="CHEBI:29103"/>
    </ligand>
</feature>
<dbReference type="Gene3D" id="3.40.1190.20">
    <property type="match status" value="1"/>
</dbReference>
<dbReference type="EC" id="4.2.1.136" evidence="19"/>
<comment type="subunit">
    <text evidence="17">Homotetramer.</text>
</comment>
<dbReference type="PANTHER" id="PTHR12592">
    <property type="entry name" value="ATP-DEPENDENT (S)-NAD(P)H-HYDRATE DEHYDRATASE FAMILY MEMBER"/>
    <property type="match status" value="1"/>
</dbReference>
<dbReference type="GO" id="GO:0052856">
    <property type="term" value="F:NAD(P)HX epimerase activity"/>
    <property type="evidence" value="ECO:0007669"/>
    <property type="project" value="UniProtKB-UniRule"/>
</dbReference>
<evidence type="ECO:0000313" key="22">
    <source>
        <dbReference type="EMBL" id="AWV98737.1"/>
    </source>
</evidence>
<comment type="function">
    <text evidence="14 19">Bifunctional enzyme that catalyzes the epimerization of the S- and R-forms of NAD(P)HX and the dehydration of the S-form of NAD(P)HX at the expense of ADP, which is converted to AMP. This allows the repair of both epimers of NAD(P)HX, a damaged form of NAD(P)H that is a result of enzymatic or heat-dependent hydration.</text>
</comment>
<evidence type="ECO:0000256" key="6">
    <source>
        <dbReference type="ARBA" id="ARBA00022741"/>
    </source>
</evidence>
<dbReference type="GO" id="GO:0110051">
    <property type="term" value="P:metabolite repair"/>
    <property type="evidence" value="ECO:0007669"/>
    <property type="project" value="TreeGrafter"/>
</dbReference>
<comment type="cofactor">
    <cofactor evidence="18 19">
        <name>K(+)</name>
        <dbReference type="ChEBI" id="CHEBI:29103"/>
    </cofactor>
    <text evidence="18 19">Binds 1 potassium ion per subunit.</text>
</comment>
<gene>
    <name evidence="17" type="primary">nnrD</name>
    <name evidence="18" type="synonym">nnrE</name>
    <name evidence="22" type="ORF">DJ013_11360</name>
</gene>
<feature type="binding site" evidence="18">
    <location>
        <begin position="63"/>
        <end position="67"/>
    </location>
    <ligand>
        <name>(6S)-NADPHX</name>
        <dbReference type="ChEBI" id="CHEBI:64076"/>
    </ligand>
</feature>
<dbReference type="InterPro" id="IPR029056">
    <property type="entry name" value="Ribokinase-like"/>
</dbReference>
<keyword evidence="12 17" id="KW-0456">Lyase</keyword>
<dbReference type="SUPFAM" id="SSF64153">
    <property type="entry name" value="YjeF N-terminal domain-like"/>
    <property type="match status" value="1"/>
</dbReference>
<feature type="binding site" evidence="17">
    <location>
        <position position="261"/>
    </location>
    <ligand>
        <name>(6S)-NADPHX</name>
        <dbReference type="ChEBI" id="CHEBI:64076"/>
    </ligand>
</feature>
<dbReference type="AlphaFoldDB" id="A0A2Z4GC70"/>
<dbReference type="GO" id="GO:0046872">
    <property type="term" value="F:metal ion binding"/>
    <property type="evidence" value="ECO:0007669"/>
    <property type="project" value="UniProtKB-UniRule"/>
</dbReference>
<sequence length="496" mass="54130">MSLKHLKQILTSEQTREADKQVIDSQSISSLELMERASTVFIDSIKDEISKSDKICICCGTGNNGGDGLAVSRILQSEGYQVATFLIKINDNLSKDCQANFDRLENVKIINSKEDLPHFAEIDIIIDAIFGSGLTRPIEGLAAEVVQAINFSKKKVLSIDVPSGMYADKLSDSEIIVKSYLTVSFQRPKLSFFFPENSIYLNKWMVADIGLDENYIQSLSSSYFLLDKSIENWAKSRQRFSHKGTYGHALIIAGSYGKMGAAVLASKACLRSGVGLISTYVPKVGYNIMQTSIPEAMCLTDECEHFITRIPSISIYNAIGIGPGIGQNPESKEALELLLKNANQPLVIDADAINILAGDEKLKKLIPDNSVLTPHPKELERLVGSWKNSEERLQKQIEFAKKHTCIVVLKDAYTSICDTNGNIYFNTSGNAGMATGGSGDVLTGIITGLLAQSYDPLFAALIGVYFHGKAGDDAAKIKGQNALIASDIIEHLRIGE</sequence>
<keyword evidence="7 17" id="KW-0067">ATP-binding</keyword>
<keyword evidence="23" id="KW-1185">Reference proteome</keyword>
<feature type="domain" description="YjeF N-terminal" evidence="21">
    <location>
        <begin position="15"/>
        <end position="217"/>
    </location>
</feature>
<evidence type="ECO:0000256" key="16">
    <source>
        <dbReference type="ARBA" id="ARBA00049209"/>
    </source>
</evidence>
<evidence type="ECO:0000256" key="19">
    <source>
        <dbReference type="PIRNR" id="PIRNR017184"/>
    </source>
</evidence>
<evidence type="ECO:0000256" key="13">
    <source>
        <dbReference type="ARBA" id="ARBA00023268"/>
    </source>
</evidence>
<dbReference type="Gene3D" id="3.40.50.10260">
    <property type="entry name" value="YjeF N-terminal domain"/>
    <property type="match status" value="1"/>
</dbReference>
<comment type="similarity">
    <text evidence="3 19">In the N-terminal section; belongs to the NnrE/AIBP family.</text>
</comment>
<reference evidence="22 23" key="1">
    <citation type="submission" date="2018-05" db="EMBL/GenBank/DDBJ databases">
        <title>Complete genome sequence of Arcticibacterium luteifluviistationis SM1504T, a cytophagaceae bacterium isolated from Arctic surface seawater.</title>
        <authorList>
            <person name="Li Y."/>
            <person name="Qin Q.-L."/>
        </authorList>
    </citation>
    <scope>NUCLEOTIDE SEQUENCE [LARGE SCALE GENOMIC DNA]</scope>
    <source>
        <strain evidence="22 23">SM1504</strain>
    </source>
</reference>
<dbReference type="InterPro" id="IPR000631">
    <property type="entry name" value="CARKD"/>
</dbReference>
<evidence type="ECO:0000256" key="4">
    <source>
        <dbReference type="ARBA" id="ARBA00009524"/>
    </source>
</evidence>
<dbReference type="EMBL" id="CP029480">
    <property type="protein sequence ID" value="AWV98737.1"/>
    <property type="molecule type" value="Genomic_DNA"/>
</dbReference>
<comment type="function">
    <text evidence="17">Catalyzes the dehydration of the S-form of NAD(P)HX at the expense of ADP, which is converted to AMP. Together with NAD(P)HX epimerase, which catalyzes the epimerization of the S- and R-forms, the enzyme allows the repair of both epimers of NAD(P)HX, a damaged form of NAD(P)H that is a result of enzymatic or heat-dependent hydration.</text>
</comment>
<dbReference type="PANTHER" id="PTHR12592:SF0">
    <property type="entry name" value="ATP-DEPENDENT (S)-NAD(P)H-HYDRATE DEHYDRATASE"/>
    <property type="match status" value="1"/>
</dbReference>
<comment type="catalytic activity">
    <reaction evidence="15 17 19">
        <text>(6S)-NADHX + ADP = AMP + phosphate + NADH + H(+)</text>
        <dbReference type="Rhea" id="RHEA:32223"/>
        <dbReference type="ChEBI" id="CHEBI:15378"/>
        <dbReference type="ChEBI" id="CHEBI:43474"/>
        <dbReference type="ChEBI" id="CHEBI:57945"/>
        <dbReference type="ChEBI" id="CHEBI:64074"/>
        <dbReference type="ChEBI" id="CHEBI:456215"/>
        <dbReference type="ChEBI" id="CHEBI:456216"/>
        <dbReference type="EC" id="4.2.1.136"/>
    </reaction>
</comment>
<organism evidence="22 23">
    <name type="scientific">Arcticibacterium luteifluviistationis</name>
    <dbReference type="NCBI Taxonomy" id="1784714"/>
    <lineage>
        <taxon>Bacteria</taxon>
        <taxon>Pseudomonadati</taxon>
        <taxon>Bacteroidota</taxon>
        <taxon>Cytophagia</taxon>
        <taxon>Cytophagales</taxon>
        <taxon>Leadbetterellaceae</taxon>
        <taxon>Arcticibacterium</taxon>
    </lineage>
</organism>
<keyword evidence="9 18" id="KW-0630">Potassium</keyword>
<evidence type="ECO:0000256" key="2">
    <source>
        <dbReference type="ARBA" id="ARBA00000909"/>
    </source>
</evidence>
<evidence type="ECO:0000256" key="3">
    <source>
        <dbReference type="ARBA" id="ARBA00006001"/>
    </source>
</evidence>
<protein>
    <recommendedName>
        <fullName evidence="19">Bifunctional NAD(P)H-hydrate repair enzyme</fullName>
    </recommendedName>
    <alternativeName>
        <fullName evidence="19">Nicotinamide nucleotide repair protein</fullName>
    </alternativeName>
    <domain>
        <recommendedName>
            <fullName evidence="19">ADP-dependent (S)-NAD(P)H-hydrate dehydratase</fullName>
            <ecNumber evidence="19">4.2.1.136</ecNumber>
        </recommendedName>
        <alternativeName>
            <fullName evidence="19">ADP-dependent NAD(P)HX dehydratase</fullName>
        </alternativeName>
    </domain>
    <domain>
        <recommendedName>
            <fullName evidence="19">NAD(P)H-hydrate epimerase</fullName>
            <ecNumber evidence="19">5.1.99.6</ecNumber>
        </recommendedName>
    </domain>
</protein>
<dbReference type="Proteomes" id="UP000249873">
    <property type="component" value="Chromosome"/>
</dbReference>
<dbReference type="GO" id="GO:0005524">
    <property type="term" value="F:ATP binding"/>
    <property type="evidence" value="ECO:0007669"/>
    <property type="project" value="UniProtKB-UniRule"/>
</dbReference>
<feature type="binding site" evidence="17">
    <location>
        <begin position="410"/>
        <end position="414"/>
    </location>
    <ligand>
        <name>AMP</name>
        <dbReference type="ChEBI" id="CHEBI:456215"/>
    </ligand>
</feature>
<comment type="function">
    <text evidence="18">Catalyzes the epimerization of the S- and R-forms of NAD(P)HX, a damaged form of NAD(P)H that is a result of enzymatic or heat-dependent hydration. This is a prerequisite for the S-specific NAD(P)H-hydrate dehydratase to allow the repair of both epimers of NAD(P)HX.</text>
</comment>
<comment type="cofactor">
    <cofactor evidence="17">
        <name>Mg(2+)</name>
        <dbReference type="ChEBI" id="CHEBI:18420"/>
    </cofactor>
</comment>
<feature type="binding site" evidence="17">
    <location>
        <position position="439"/>
    </location>
    <ligand>
        <name>AMP</name>
        <dbReference type="ChEBI" id="CHEBI:456215"/>
    </ligand>
</feature>